<gene>
    <name evidence="1" type="ORF">F5148DRAFT_220013</name>
</gene>
<name>A0ACC0U4K2_9AGAM</name>
<keyword evidence="2" id="KW-1185">Reference proteome</keyword>
<dbReference type="Proteomes" id="UP001207468">
    <property type="component" value="Unassembled WGS sequence"/>
</dbReference>
<accession>A0ACC0U4K2</accession>
<proteinExistence type="predicted"/>
<sequence>MHLLLYVALSLIPASAQPQLPPELFSPLIPQKLLATAELVQGIPTSYPQYTTRDTGVWLFLPADTWTSGFLPATFYALAERAAICPCSMDGTTSAQWLQIARSSATGEMPLETRTNVGHDVGFLSFPFVDELAFDPHNETALHAVEMFAAALAARFNPVVGCTRSWDTPDPTDFQVIIDNMMTIDVLFSAADLTGNDTLRQIAVSHADKTMMNNVRPDGSSIQVVDYNATTGAVIARHTKQGYSNSSTWSRGQAWGIHGFSKMHRRTGLSRYLDTARRMAGYFLDNIPEDGTIPWDFNAPTVPPRPADTSAAMIAADGLLLLAQQEQSISPSNQSGASYYFNQATRILRDTTNAFWAPAWQSLLSNGTVNNPASPPNNQTGIIYGDYYFIKIGNDLVKLGIAECQ</sequence>
<organism evidence="1 2">
    <name type="scientific">Russula earlei</name>
    <dbReference type="NCBI Taxonomy" id="71964"/>
    <lineage>
        <taxon>Eukaryota</taxon>
        <taxon>Fungi</taxon>
        <taxon>Dikarya</taxon>
        <taxon>Basidiomycota</taxon>
        <taxon>Agaricomycotina</taxon>
        <taxon>Agaricomycetes</taxon>
        <taxon>Russulales</taxon>
        <taxon>Russulaceae</taxon>
        <taxon>Russula</taxon>
    </lineage>
</organism>
<comment type="caution">
    <text evidence="1">The sequence shown here is derived from an EMBL/GenBank/DDBJ whole genome shotgun (WGS) entry which is preliminary data.</text>
</comment>
<evidence type="ECO:0000313" key="2">
    <source>
        <dbReference type="Proteomes" id="UP001207468"/>
    </source>
</evidence>
<reference evidence="1" key="1">
    <citation type="submission" date="2021-03" db="EMBL/GenBank/DDBJ databases">
        <title>Evolutionary priming and transition to the ectomycorrhizal habit in an iconic lineage of mushroom-forming fungi: is preadaptation a requirement?</title>
        <authorList>
            <consortium name="DOE Joint Genome Institute"/>
            <person name="Looney B.P."/>
            <person name="Miyauchi S."/>
            <person name="Morin E."/>
            <person name="Drula E."/>
            <person name="Courty P.E."/>
            <person name="Chicoki N."/>
            <person name="Fauchery L."/>
            <person name="Kohler A."/>
            <person name="Kuo A."/>
            <person name="LaButti K."/>
            <person name="Pangilinan J."/>
            <person name="Lipzen A."/>
            <person name="Riley R."/>
            <person name="Andreopoulos W."/>
            <person name="He G."/>
            <person name="Johnson J."/>
            <person name="Barry K.W."/>
            <person name="Grigoriev I.V."/>
            <person name="Nagy L."/>
            <person name="Hibbett D."/>
            <person name="Henrissat B."/>
            <person name="Matheny P.B."/>
            <person name="Labbe J."/>
            <person name="Martin A.F."/>
        </authorList>
    </citation>
    <scope>NUCLEOTIDE SEQUENCE</scope>
    <source>
        <strain evidence="1">BPL698</strain>
    </source>
</reference>
<protein>
    <submittedName>
        <fullName evidence="1">D-4,5 unsaturated-glucuronyl hydrolase-like protein</fullName>
    </submittedName>
</protein>
<evidence type="ECO:0000313" key="1">
    <source>
        <dbReference type="EMBL" id="KAI9462522.1"/>
    </source>
</evidence>
<dbReference type="EMBL" id="JAGFNK010000168">
    <property type="protein sequence ID" value="KAI9462522.1"/>
    <property type="molecule type" value="Genomic_DNA"/>
</dbReference>